<dbReference type="EMBL" id="QSON01000004">
    <property type="protein sequence ID" value="RGJ05189.1"/>
    <property type="molecule type" value="Genomic_DNA"/>
</dbReference>
<keyword evidence="2" id="KW-1003">Cell membrane</keyword>
<evidence type="ECO:0000256" key="2">
    <source>
        <dbReference type="ARBA" id="ARBA00022475"/>
    </source>
</evidence>
<comment type="subcellular location">
    <subcellularLocation>
        <location evidence="1">Cell membrane</location>
        <topology evidence="1">Multi-pass membrane protein</topology>
    </subcellularLocation>
</comment>
<evidence type="ECO:0000256" key="6">
    <source>
        <dbReference type="SAM" id="Phobius"/>
    </source>
</evidence>
<comment type="caution">
    <text evidence="7">The sequence shown here is derived from an EMBL/GenBank/DDBJ whole genome shotgun (WGS) entry which is preliminary data.</text>
</comment>
<feature type="transmembrane region" description="Helical" evidence="6">
    <location>
        <begin position="16"/>
        <end position="38"/>
    </location>
</feature>
<evidence type="ECO:0000313" key="8">
    <source>
        <dbReference type="Proteomes" id="UP000263014"/>
    </source>
</evidence>
<reference evidence="7 8" key="1">
    <citation type="submission" date="2018-08" db="EMBL/GenBank/DDBJ databases">
        <title>A genome reference for cultivated species of the human gut microbiota.</title>
        <authorList>
            <person name="Zou Y."/>
            <person name="Xue W."/>
            <person name="Luo G."/>
        </authorList>
    </citation>
    <scope>NUCLEOTIDE SEQUENCE [LARGE SCALE GENOMIC DNA]</scope>
    <source>
        <strain evidence="7 8">TM09-12</strain>
    </source>
</reference>
<feature type="transmembrane region" description="Helical" evidence="6">
    <location>
        <begin position="88"/>
        <end position="109"/>
    </location>
</feature>
<feature type="transmembrane region" description="Helical" evidence="6">
    <location>
        <begin position="246"/>
        <end position="269"/>
    </location>
</feature>
<keyword evidence="5 6" id="KW-0472">Membrane</keyword>
<protein>
    <recommendedName>
        <fullName evidence="9">Polysaccharide biosynthesis protein</fullName>
    </recommendedName>
</protein>
<proteinExistence type="predicted"/>
<feature type="transmembrane region" description="Helical" evidence="6">
    <location>
        <begin position="379"/>
        <end position="401"/>
    </location>
</feature>
<evidence type="ECO:0008006" key="9">
    <source>
        <dbReference type="Google" id="ProtNLM"/>
    </source>
</evidence>
<dbReference type="PANTHER" id="PTHR30250:SF11">
    <property type="entry name" value="O-ANTIGEN TRANSPORTER-RELATED"/>
    <property type="match status" value="1"/>
</dbReference>
<feature type="transmembrane region" description="Helical" evidence="6">
    <location>
        <begin position="148"/>
        <end position="165"/>
    </location>
</feature>
<dbReference type="Proteomes" id="UP000263014">
    <property type="component" value="Unassembled WGS sequence"/>
</dbReference>
<dbReference type="GO" id="GO:0005886">
    <property type="term" value="C:plasma membrane"/>
    <property type="evidence" value="ECO:0007669"/>
    <property type="project" value="UniProtKB-SubCell"/>
</dbReference>
<dbReference type="PANTHER" id="PTHR30250">
    <property type="entry name" value="PST FAMILY PREDICTED COLANIC ACID TRANSPORTER"/>
    <property type="match status" value="1"/>
</dbReference>
<keyword evidence="4 6" id="KW-1133">Transmembrane helix</keyword>
<feature type="transmembrane region" description="Helical" evidence="6">
    <location>
        <begin position="207"/>
        <end position="226"/>
    </location>
</feature>
<name>A0A374PAL2_9FIRM</name>
<dbReference type="RefSeq" id="WP_117631244.1">
    <property type="nucleotide sequence ID" value="NZ_CACRUH010000019.1"/>
</dbReference>
<dbReference type="InterPro" id="IPR050833">
    <property type="entry name" value="Poly_Biosynth_Transport"/>
</dbReference>
<evidence type="ECO:0000256" key="4">
    <source>
        <dbReference type="ARBA" id="ARBA00022989"/>
    </source>
</evidence>
<feature type="transmembrane region" description="Helical" evidence="6">
    <location>
        <begin position="281"/>
        <end position="305"/>
    </location>
</feature>
<feature type="transmembrane region" description="Helical" evidence="6">
    <location>
        <begin position="50"/>
        <end position="68"/>
    </location>
</feature>
<sequence length="407" mass="45037">MAMKTKGRFGSISKDFFYNILASVILTGVMQVVVYPFLALKFNNQEYGTLLTIMGIANTVIVAFGNTLNNVRLIVNNDYEREHLEGDFNGLLFFASLIAVVFSCMISSLYFRQSIITVIGLAVFVVLGTVRSYYCVEFRLILDFKKILIQNIVGAVGYAVGVAALMGFHIWVIPFILAELLQLIYVLKNSSLQKERITTTPVFRMTLIKYIILIFTGLSTTLITYLDRLIIYPLLGGNAVTVYTVASFFGKSLGIVMTPIAGVLLGYYAQRNFIMTKKKFWSINMIAAAGGVIFVIFSVIFSPFFTKLLYPTVFEQAAPYIFIANLAATISTVCSLTQSSVLKFAPTWLQIIKELVYGITYVGMGLVLLNAYGLLGFCIAAVAANCTKLITLYIIGTLFIGGKKNDQ</sequence>
<keyword evidence="3 6" id="KW-0812">Transmembrane</keyword>
<evidence type="ECO:0000313" key="7">
    <source>
        <dbReference type="EMBL" id="RGJ05189.1"/>
    </source>
</evidence>
<feature type="transmembrane region" description="Helical" evidence="6">
    <location>
        <begin position="171"/>
        <end position="187"/>
    </location>
</feature>
<evidence type="ECO:0000256" key="5">
    <source>
        <dbReference type="ARBA" id="ARBA00023136"/>
    </source>
</evidence>
<feature type="transmembrane region" description="Helical" evidence="6">
    <location>
        <begin position="355"/>
        <end position="373"/>
    </location>
</feature>
<accession>A0A374PAL2</accession>
<gene>
    <name evidence="7" type="ORF">DXD79_09785</name>
</gene>
<feature type="transmembrane region" description="Helical" evidence="6">
    <location>
        <begin position="317"/>
        <end position="334"/>
    </location>
</feature>
<feature type="transmembrane region" description="Helical" evidence="6">
    <location>
        <begin position="115"/>
        <end position="136"/>
    </location>
</feature>
<evidence type="ECO:0000256" key="1">
    <source>
        <dbReference type="ARBA" id="ARBA00004651"/>
    </source>
</evidence>
<dbReference type="AlphaFoldDB" id="A0A374PAL2"/>
<organism evidence="7 8">
    <name type="scientific">Hungatella hathewayi</name>
    <dbReference type="NCBI Taxonomy" id="154046"/>
    <lineage>
        <taxon>Bacteria</taxon>
        <taxon>Bacillati</taxon>
        <taxon>Bacillota</taxon>
        <taxon>Clostridia</taxon>
        <taxon>Lachnospirales</taxon>
        <taxon>Lachnospiraceae</taxon>
        <taxon>Hungatella</taxon>
    </lineage>
</organism>
<evidence type="ECO:0000256" key="3">
    <source>
        <dbReference type="ARBA" id="ARBA00022692"/>
    </source>
</evidence>